<name>R7TDQ3_CAPTE</name>
<keyword evidence="1" id="KW-0472">Membrane</keyword>
<organism evidence="2">
    <name type="scientific">Capitella teleta</name>
    <name type="common">Polychaete worm</name>
    <dbReference type="NCBI Taxonomy" id="283909"/>
    <lineage>
        <taxon>Eukaryota</taxon>
        <taxon>Metazoa</taxon>
        <taxon>Spiralia</taxon>
        <taxon>Lophotrochozoa</taxon>
        <taxon>Annelida</taxon>
        <taxon>Polychaeta</taxon>
        <taxon>Sedentaria</taxon>
        <taxon>Scolecida</taxon>
        <taxon>Capitellidae</taxon>
        <taxon>Capitella</taxon>
    </lineage>
</organism>
<keyword evidence="4" id="KW-1185">Reference proteome</keyword>
<evidence type="ECO:0000313" key="2">
    <source>
        <dbReference type="EMBL" id="ELT89196.1"/>
    </source>
</evidence>
<reference evidence="3" key="3">
    <citation type="submission" date="2015-06" db="UniProtKB">
        <authorList>
            <consortium name="EnsemblMetazoa"/>
        </authorList>
    </citation>
    <scope>IDENTIFICATION</scope>
</reference>
<gene>
    <name evidence="2" type="ORF">CAPTEDRAFT_189874</name>
</gene>
<dbReference type="HOGENOM" id="CLU_1082774_0_0_1"/>
<reference evidence="2 4" key="2">
    <citation type="journal article" date="2013" name="Nature">
        <title>Insights into bilaterian evolution from three spiralian genomes.</title>
        <authorList>
            <person name="Simakov O."/>
            <person name="Marletaz F."/>
            <person name="Cho S.J."/>
            <person name="Edsinger-Gonzales E."/>
            <person name="Havlak P."/>
            <person name="Hellsten U."/>
            <person name="Kuo D.H."/>
            <person name="Larsson T."/>
            <person name="Lv J."/>
            <person name="Arendt D."/>
            <person name="Savage R."/>
            <person name="Osoegawa K."/>
            <person name="de Jong P."/>
            <person name="Grimwood J."/>
            <person name="Chapman J.A."/>
            <person name="Shapiro H."/>
            <person name="Aerts A."/>
            <person name="Otillar R.P."/>
            <person name="Terry A.Y."/>
            <person name="Boore J.L."/>
            <person name="Grigoriev I.V."/>
            <person name="Lindberg D.R."/>
            <person name="Seaver E.C."/>
            <person name="Weisblat D.A."/>
            <person name="Putnam N.H."/>
            <person name="Rokhsar D.S."/>
        </authorList>
    </citation>
    <scope>NUCLEOTIDE SEQUENCE</scope>
    <source>
        <strain evidence="2 4">I ESC-2004</strain>
    </source>
</reference>
<keyword evidence="1" id="KW-1133">Transmembrane helix</keyword>
<evidence type="ECO:0000313" key="4">
    <source>
        <dbReference type="Proteomes" id="UP000014760"/>
    </source>
</evidence>
<dbReference type="AlphaFoldDB" id="R7TDQ3"/>
<reference evidence="4" key="1">
    <citation type="submission" date="2012-12" db="EMBL/GenBank/DDBJ databases">
        <authorList>
            <person name="Hellsten U."/>
            <person name="Grimwood J."/>
            <person name="Chapman J.A."/>
            <person name="Shapiro H."/>
            <person name="Aerts A."/>
            <person name="Otillar R.P."/>
            <person name="Terry A.Y."/>
            <person name="Boore J.L."/>
            <person name="Simakov O."/>
            <person name="Marletaz F."/>
            <person name="Cho S.-J."/>
            <person name="Edsinger-Gonzales E."/>
            <person name="Havlak P."/>
            <person name="Kuo D.-H."/>
            <person name="Larsson T."/>
            <person name="Lv J."/>
            <person name="Arendt D."/>
            <person name="Savage R."/>
            <person name="Osoegawa K."/>
            <person name="de Jong P."/>
            <person name="Lindberg D.R."/>
            <person name="Seaver E.C."/>
            <person name="Weisblat D.A."/>
            <person name="Putnam N.H."/>
            <person name="Grigoriev I.V."/>
            <person name="Rokhsar D.S."/>
        </authorList>
    </citation>
    <scope>NUCLEOTIDE SEQUENCE</scope>
    <source>
        <strain evidence="4">I ESC-2004</strain>
    </source>
</reference>
<dbReference type="EMBL" id="KB311483">
    <property type="protein sequence ID" value="ELT89196.1"/>
    <property type="molecule type" value="Genomic_DNA"/>
</dbReference>
<evidence type="ECO:0000313" key="3">
    <source>
        <dbReference type="EnsemblMetazoa" id="CapteP189874"/>
    </source>
</evidence>
<protein>
    <submittedName>
        <fullName evidence="2 3">Uncharacterized protein</fullName>
    </submittedName>
</protein>
<dbReference type="EMBL" id="AMQN01014978">
    <property type="status" value="NOT_ANNOTATED_CDS"/>
    <property type="molecule type" value="Genomic_DNA"/>
</dbReference>
<proteinExistence type="predicted"/>
<dbReference type="EnsemblMetazoa" id="CapteT189874">
    <property type="protein sequence ID" value="CapteP189874"/>
    <property type="gene ID" value="CapteG189874"/>
</dbReference>
<sequence length="257" mass="29380">MADAREEPNQLELQALIDCNNGAMVWMRRKEEADVAFEQLGYDEEPMELGSREEARLRFLQGGDRRRKRRGLVGGIGQLSKTLFGTATQKDISDLKESINEIIDNGEHLQSTVIHGKIVNLINSVNDLRKNIVQIQAFQMLQLDNDILEFHFTIPILDGESYTAWDLSTVPFIVGGRPHILRPELYHIGIKPNQIPFVRHHVSILSYLVTFCFITLVITLVSYYYYTRKRKAHQPNNLSVAVDEAVEETNVCINDND</sequence>
<keyword evidence="1" id="KW-0812">Transmembrane</keyword>
<accession>R7TDQ3</accession>
<feature type="transmembrane region" description="Helical" evidence="1">
    <location>
        <begin position="204"/>
        <end position="226"/>
    </location>
</feature>
<dbReference type="OrthoDB" id="6078430at2759"/>
<dbReference type="Proteomes" id="UP000014760">
    <property type="component" value="Unassembled WGS sequence"/>
</dbReference>
<evidence type="ECO:0000256" key="1">
    <source>
        <dbReference type="SAM" id="Phobius"/>
    </source>
</evidence>